<evidence type="ECO:0000313" key="3">
    <source>
        <dbReference type="EMBL" id="MPC83102.1"/>
    </source>
</evidence>
<feature type="region of interest" description="Disordered" evidence="1">
    <location>
        <begin position="1"/>
        <end position="25"/>
    </location>
</feature>
<dbReference type="EMBL" id="VSRR010061524">
    <property type="protein sequence ID" value="MPC83102.1"/>
    <property type="molecule type" value="Genomic_DNA"/>
</dbReference>
<reference evidence="3 4" key="1">
    <citation type="submission" date="2019-05" db="EMBL/GenBank/DDBJ databases">
        <title>Another draft genome of Portunus trituberculatus and its Hox gene families provides insights of decapod evolution.</title>
        <authorList>
            <person name="Jeong J.-H."/>
            <person name="Song I."/>
            <person name="Kim S."/>
            <person name="Choi T."/>
            <person name="Kim D."/>
            <person name="Ryu S."/>
            <person name="Kim W."/>
        </authorList>
    </citation>
    <scope>NUCLEOTIDE SEQUENCE [LARGE SCALE GENOMIC DNA]</scope>
    <source>
        <tissue evidence="3">Muscle</tissue>
    </source>
</reference>
<keyword evidence="2" id="KW-0472">Membrane</keyword>
<organism evidence="3 4">
    <name type="scientific">Portunus trituberculatus</name>
    <name type="common">Swimming crab</name>
    <name type="synonym">Neptunus trituberculatus</name>
    <dbReference type="NCBI Taxonomy" id="210409"/>
    <lineage>
        <taxon>Eukaryota</taxon>
        <taxon>Metazoa</taxon>
        <taxon>Ecdysozoa</taxon>
        <taxon>Arthropoda</taxon>
        <taxon>Crustacea</taxon>
        <taxon>Multicrustacea</taxon>
        <taxon>Malacostraca</taxon>
        <taxon>Eumalacostraca</taxon>
        <taxon>Eucarida</taxon>
        <taxon>Decapoda</taxon>
        <taxon>Pleocyemata</taxon>
        <taxon>Brachyura</taxon>
        <taxon>Eubrachyura</taxon>
        <taxon>Portunoidea</taxon>
        <taxon>Portunidae</taxon>
        <taxon>Portuninae</taxon>
        <taxon>Portunus</taxon>
    </lineage>
</organism>
<accession>A0A5B7IGX6</accession>
<evidence type="ECO:0000256" key="1">
    <source>
        <dbReference type="SAM" id="MobiDB-lite"/>
    </source>
</evidence>
<evidence type="ECO:0000313" key="4">
    <source>
        <dbReference type="Proteomes" id="UP000324222"/>
    </source>
</evidence>
<keyword evidence="2" id="KW-0812">Transmembrane</keyword>
<evidence type="ECO:0000256" key="2">
    <source>
        <dbReference type="SAM" id="Phobius"/>
    </source>
</evidence>
<comment type="caution">
    <text evidence="3">The sequence shown here is derived from an EMBL/GenBank/DDBJ whole genome shotgun (WGS) entry which is preliminary data.</text>
</comment>
<dbReference type="AlphaFoldDB" id="A0A5B7IGX6"/>
<feature type="transmembrane region" description="Helical" evidence="2">
    <location>
        <begin position="21"/>
        <end position="43"/>
    </location>
</feature>
<keyword evidence="2" id="KW-1133">Transmembrane helix</keyword>
<proteinExistence type="predicted"/>
<name>A0A5B7IGX6_PORTR</name>
<protein>
    <submittedName>
        <fullName evidence="3">Uncharacterized protein</fullName>
    </submittedName>
</protein>
<feature type="compositionally biased region" description="Basic residues" evidence="1">
    <location>
        <begin position="1"/>
        <end position="21"/>
    </location>
</feature>
<gene>
    <name evidence="3" type="ORF">E2C01_077793</name>
</gene>
<keyword evidence="4" id="KW-1185">Reference proteome</keyword>
<sequence length="171" mass="18363">MRSQRGGRTKRQRGRGGRKRNSGTPFPITLLPYSLLPLPLSLLPSLTPSLPYCLAPSSTCSAVTGVAAASKGPARVACPLVWAACPARLQKAINYPNQLITSSLSYRRPQSAAARWWGRAAGGLNERGKCRRIARVGCVGGSGWMGVRVGVVHKAIPWRLLHVPRSSLRGD</sequence>
<dbReference type="Proteomes" id="UP000324222">
    <property type="component" value="Unassembled WGS sequence"/>
</dbReference>